<name>A0A366R0J5_9HYPO</name>
<keyword evidence="6" id="KW-0863">Zinc-finger</keyword>
<gene>
    <name evidence="8" type="ORF">FIESC28_09375</name>
</gene>
<dbReference type="InterPro" id="IPR001841">
    <property type="entry name" value="Znf_RING"/>
</dbReference>
<dbReference type="GO" id="GO:0008270">
    <property type="term" value="F:zinc ion binding"/>
    <property type="evidence" value="ECO:0007669"/>
    <property type="project" value="UniProtKB-KW"/>
</dbReference>
<evidence type="ECO:0000256" key="1">
    <source>
        <dbReference type="ARBA" id="ARBA00000900"/>
    </source>
</evidence>
<proteinExistence type="predicted"/>
<dbReference type="Gene3D" id="3.40.30.10">
    <property type="entry name" value="Glutaredoxin"/>
    <property type="match status" value="1"/>
</dbReference>
<organism evidence="8 9">
    <name type="scientific">Fusarium coffeatum</name>
    <dbReference type="NCBI Taxonomy" id="231269"/>
    <lineage>
        <taxon>Eukaryota</taxon>
        <taxon>Fungi</taxon>
        <taxon>Dikarya</taxon>
        <taxon>Ascomycota</taxon>
        <taxon>Pezizomycotina</taxon>
        <taxon>Sordariomycetes</taxon>
        <taxon>Hypocreomycetidae</taxon>
        <taxon>Hypocreales</taxon>
        <taxon>Nectriaceae</taxon>
        <taxon>Fusarium</taxon>
        <taxon>Fusarium incarnatum-equiseti species complex</taxon>
    </lineage>
</organism>
<dbReference type="EC" id="2.3.2.27" evidence="2"/>
<feature type="domain" description="RING-type" evidence="7">
    <location>
        <begin position="33"/>
        <end position="73"/>
    </location>
</feature>
<dbReference type="SUPFAM" id="SSF52833">
    <property type="entry name" value="Thioredoxin-like"/>
    <property type="match status" value="1"/>
</dbReference>
<dbReference type="Proteomes" id="UP000253153">
    <property type="component" value="Unassembled WGS sequence"/>
</dbReference>
<dbReference type="GO" id="GO:0006513">
    <property type="term" value="P:protein monoubiquitination"/>
    <property type="evidence" value="ECO:0007669"/>
    <property type="project" value="TreeGrafter"/>
</dbReference>
<keyword evidence="4" id="KW-0805">Transcription regulation</keyword>
<dbReference type="InterPro" id="IPR013083">
    <property type="entry name" value="Znf_RING/FYVE/PHD"/>
</dbReference>
<keyword evidence="6" id="KW-0862">Zinc</keyword>
<evidence type="ECO:0000256" key="3">
    <source>
        <dbReference type="ARBA" id="ARBA00022679"/>
    </source>
</evidence>
<dbReference type="InterPro" id="IPR036249">
    <property type="entry name" value="Thioredoxin-like_sf"/>
</dbReference>
<evidence type="ECO:0000256" key="5">
    <source>
        <dbReference type="ARBA" id="ARBA00023163"/>
    </source>
</evidence>
<dbReference type="RefSeq" id="XP_031012434.1">
    <property type="nucleotide sequence ID" value="XM_031163512.1"/>
</dbReference>
<evidence type="ECO:0000313" key="9">
    <source>
        <dbReference type="Proteomes" id="UP000253153"/>
    </source>
</evidence>
<dbReference type="Pfam" id="PF13639">
    <property type="entry name" value="zf-RING_2"/>
    <property type="match status" value="1"/>
</dbReference>
<accession>A0A366R0J5</accession>
<dbReference type="GO" id="GO:0061630">
    <property type="term" value="F:ubiquitin protein ligase activity"/>
    <property type="evidence" value="ECO:0007669"/>
    <property type="project" value="UniProtKB-EC"/>
</dbReference>
<comment type="catalytic activity">
    <reaction evidence="1">
        <text>S-ubiquitinyl-[E2 ubiquitin-conjugating enzyme]-L-cysteine + [acceptor protein]-L-lysine = [E2 ubiquitin-conjugating enzyme]-L-cysteine + N(6)-ubiquitinyl-[acceptor protein]-L-lysine.</text>
        <dbReference type="EC" id="2.3.2.27"/>
    </reaction>
</comment>
<dbReference type="OrthoDB" id="21204at2759"/>
<dbReference type="GO" id="GO:0016491">
    <property type="term" value="F:oxidoreductase activity"/>
    <property type="evidence" value="ECO:0007669"/>
    <property type="project" value="InterPro"/>
</dbReference>
<dbReference type="PANTHER" id="PTHR46077:SF1">
    <property type="entry name" value="TOP1 BINDING ARGININE_SERINE RICH PROTEIN, E3 UBIQUITIN LIGASE"/>
    <property type="match status" value="1"/>
</dbReference>
<dbReference type="CDD" id="cd03024">
    <property type="entry name" value="DsbA_FrnE"/>
    <property type="match status" value="1"/>
</dbReference>
<keyword evidence="3" id="KW-0808">Transferase</keyword>
<dbReference type="GeneID" id="41998808"/>
<evidence type="ECO:0000313" key="8">
    <source>
        <dbReference type="EMBL" id="RBR10669.1"/>
    </source>
</evidence>
<dbReference type="Gene3D" id="3.30.40.10">
    <property type="entry name" value="Zinc/RING finger domain, C3HC4 (zinc finger)"/>
    <property type="match status" value="1"/>
</dbReference>
<dbReference type="SUPFAM" id="SSF57850">
    <property type="entry name" value="RING/U-box"/>
    <property type="match status" value="1"/>
</dbReference>
<comment type="caution">
    <text evidence="8">The sequence shown here is derived from an EMBL/GenBank/DDBJ whole genome shotgun (WGS) entry which is preliminary data.</text>
</comment>
<reference evidence="8 9" key="1">
    <citation type="submission" date="2018-06" db="EMBL/GenBank/DDBJ databases">
        <title>Fusarium incarnatum-equiseti species complex species 28.</title>
        <authorList>
            <person name="Gardiner D.M."/>
        </authorList>
    </citation>
    <scope>NUCLEOTIDE SEQUENCE [LARGE SCALE GENOMIC DNA]</scope>
    <source>
        <strain evidence="8 9">FIESC_28</strain>
    </source>
</reference>
<dbReference type="GO" id="GO:0000209">
    <property type="term" value="P:protein polyubiquitination"/>
    <property type="evidence" value="ECO:0007669"/>
    <property type="project" value="TreeGrafter"/>
</dbReference>
<sequence>MEALRPTDDLQRQVLQSTLDEIAARQDDATDCCVICLESITEACEAIPCQHRNFDYLCLLSWLEQSPRCPLCKAVILQVRHALDEPVAKTYTVPKHAPETQTKQPDTISYAPYFLRRQLPPRRRPYARPSRYGTPTLNSSDEIARRRDIYRHNRYSKHVGTNRLSRYRELTPAAFCADDDLVSRARMWIRRELQVFSFLNPDADENEPRPAANTARNRVERRRANNAEFLLEYIIAVLKSVDIMGSAGQAEEMISDFLGRDNTRLFLHELRAWLRSPYTKLADWDRAVQYDPSVSGSFGVDSEIAGKGAYNYAVVPEFVAWQAEFRPLIEAIQVACLYIPSYAIIAKEPHSPFISATPSIMPTISIVVISDPVCPWCFIGALHLSQAISLYLKTVCSKDVIITKWHAYQLDTNTPTQPLVSKMASKWGIDEVPAVKTRLNSIAKREGLEFNFNSTIGNTRDAHRLEKLGRKVGLEMGVAMEIMRMYFLEGGDITSKNDLVNAAERAGVDRDEAREWLEGDDGGEEVDAEVAKMQGLGVKGVPRYVINEKFAVNGAEDVGNILEKLAMAREEALGQESVDL</sequence>
<evidence type="ECO:0000256" key="4">
    <source>
        <dbReference type="ARBA" id="ARBA00023015"/>
    </source>
</evidence>
<evidence type="ECO:0000256" key="6">
    <source>
        <dbReference type="PROSITE-ProRule" id="PRU00175"/>
    </source>
</evidence>
<dbReference type="SMART" id="SM00184">
    <property type="entry name" value="RING"/>
    <property type="match status" value="1"/>
</dbReference>
<dbReference type="EMBL" id="QKXC01000232">
    <property type="protein sequence ID" value="RBR10669.1"/>
    <property type="molecule type" value="Genomic_DNA"/>
</dbReference>
<dbReference type="PANTHER" id="PTHR46077">
    <property type="entry name" value="E3 UBIQUITIN-PROTEIN LIGASE TOPORS"/>
    <property type="match status" value="1"/>
</dbReference>
<evidence type="ECO:0000259" key="7">
    <source>
        <dbReference type="PROSITE" id="PS50089"/>
    </source>
</evidence>
<dbReference type="Pfam" id="PF01323">
    <property type="entry name" value="DSBA"/>
    <property type="match status" value="1"/>
</dbReference>
<keyword evidence="6" id="KW-0479">Metal-binding</keyword>
<protein>
    <recommendedName>
        <fullName evidence="2">RING-type E3 ubiquitin transferase</fullName>
        <ecNumber evidence="2">2.3.2.27</ecNumber>
    </recommendedName>
</protein>
<dbReference type="AlphaFoldDB" id="A0A366R0J5"/>
<dbReference type="PROSITE" id="PS50089">
    <property type="entry name" value="ZF_RING_2"/>
    <property type="match status" value="1"/>
</dbReference>
<evidence type="ECO:0000256" key="2">
    <source>
        <dbReference type="ARBA" id="ARBA00012483"/>
    </source>
</evidence>
<keyword evidence="9" id="KW-1185">Reference proteome</keyword>
<keyword evidence="5" id="KW-0804">Transcription</keyword>
<dbReference type="InterPro" id="IPR001853">
    <property type="entry name" value="DSBA-like_thioredoxin_dom"/>
</dbReference>